<keyword evidence="12" id="KW-0575">Peroxidase</keyword>
<evidence type="ECO:0000256" key="9">
    <source>
        <dbReference type="PIRSR" id="PIRSR000294-2"/>
    </source>
</evidence>
<keyword evidence="6 12" id="KW-0560">Oxidoreductase</keyword>
<feature type="binding site" description="covalent" evidence="8">
    <location>
        <position position="237"/>
    </location>
    <ligand>
        <name>heme c</name>
        <dbReference type="ChEBI" id="CHEBI:61717"/>
        <label>2</label>
    </ligand>
</feature>
<keyword evidence="2 8" id="KW-0349">Heme</keyword>
<reference evidence="12 13" key="1">
    <citation type="submission" date="2018-03" db="EMBL/GenBank/DDBJ databases">
        <title>Draft Genome Sequences of the Obligatory Marine Myxobacteria Enhygromyxa salina SWB007.</title>
        <authorList>
            <person name="Poehlein A."/>
            <person name="Moghaddam J.A."/>
            <person name="Harms H."/>
            <person name="Alanjari M."/>
            <person name="Koenig G.M."/>
            <person name="Daniel R."/>
            <person name="Schaeberle T.F."/>
        </authorList>
    </citation>
    <scope>NUCLEOTIDE SEQUENCE [LARGE SCALE GENOMIC DNA]</scope>
    <source>
        <strain evidence="12 13">SWB007</strain>
    </source>
</reference>
<dbReference type="InterPro" id="IPR036909">
    <property type="entry name" value="Cyt_c-like_dom_sf"/>
</dbReference>
<keyword evidence="5" id="KW-0574">Periplasm</keyword>
<comment type="subcellular location">
    <subcellularLocation>
        <location evidence="1">Periplasm</location>
    </subcellularLocation>
</comment>
<feature type="binding site" description="axial binding residue" evidence="9">
    <location>
        <position position="241"/>
    </location>
    <ligand>
        <name>heme c</name>
        <dbReference type="ChEBI" id="CHEBI:61717"/>
        <label>2</label>
    </ligand>
    <ligandPart>
        <name>Fe</name>
        <dbReference type="ChEBI" id="CHEBI:18248"/>
    </ligandPart>
</feature>
<feature type="region of interest" description="Disordered" evidence="10">
    <location>
        <begin position="23"/>
        <end position="42"/>
    </location>
</feature>
<dbReference type="AlphaFoldDB" id="A0A2S9YSN8"/>
<comment type="PTM">
    <text evidence="8">Binds 2 heme groups per subunit.</text>
</comment>
<evidence type="ECO:0000256" key="8">
    <source>
        <dbReference type="PIRSR" id="PIRSR000294-1"/>
    </source>
</evidence>
<protein>
    <submittedName>
        <fullName evidence="12">Cytochrome c551 peroxidase</fullName>
        <ecNumber evidence="12">1.11.1.5</ecNumber>
    </submittedName>
</protein>
<dbReference type="InterPro" id="IPR023929">
    <property type="entry name" value="MbnH-like"/>
</dbReference>
<feature type="domain" description="Cytochrome c" evidence="11">
    <location>
        <begin position="221"/>
        <end position="374"/>
    </location>
</feature>
<evidence type="ECO:0000256" key="2">
    <source>
        <dbReference type="ARBA" id="ARBA00022617"/>
    </source>
</evidence>
<dbReference type="EMBL" id="PVNL01000044">
    <property type="protein sequence ID" value="PRQ08125.1"/>
    <property type="molecule type" value="Genomic_DNA"/>
</dbReference>
<feature type="binding site" description="axial binding residue" evidence="9">
    <location>
        <position position="88"/>
    </location>
    <ligand>
        <name>heme c</name>
        <dbReference type="ChEBI" id="CHEBI:61717"/>
        <label>1</label>
    </ligand>
    <ligandPart>
        <name>Fe</name>
        <dbReference type="ChEBI" id="CHEBI:18248"/>
    </ligandPart>
</feature>
<dbReference type="GO" id="GO:0042597">
    <property type="term" value="C:periplasmic space"/>
    <property type="evidence" value="ECO:0007669"/>
    <property type="project" value="UniProtKB-SubCell"/>
</dbReference>
<evidence type="ECO:0000313" key="12">
    <source>
        <dbReference type="EMBL" id="PRQ08125.1"/>
    </source>
</evidence>
<name>A0A2S9YSN8_9BACT</name>
<dbReference type="Gene3D" id="1.10.760.10">
    <property type="entry name" value="Cytochrome c-like domain"/>
    <property type="match status" value="2"/>
</dbReference>
<organism evidence="12 13">
    <name type="scientific">Enhygromyxa salina</name>
    <dbReference type="NCBI Taxonomy" id="215803"/>
    <lineage>
        <taxon>Bacteria</taxon>
        <taxon>Pseudomonadati</taxon>
        <taxon>Myxococcota</taxon>
        <taxon>Polyangia</taxon>
        <taxon>Nannocystales</taxon>
        <taxon>Nannocystaceae</taxon>
        <taxon>Enhygromyxa</taxon>
    </lineage>
</organism>
<dbReference type="RefSeq" id="WP_106089109.1">
    <property type="nucleotide sequence ID" value="NZ_PVNL01000044.1"/>
</dbReference>
<evidence type="ECO:0000313" key="13">
    <source>
        <dbReference type="Proteomes" id="UP000238823"/>
    </source>
</evidence>
<dbReference type="SUPFAM" id="SSF46626">
    <property type="entry name" value="Cytochrome c"/>
    <property type="match status" value="2"/>
</dbReference>
<dbReference type="GO" id="GO:0020037">
    <property type="term" value="F:heme binding"/>
    <property type="evidence" value="ECO:0007669"/>
    <property type="project" value="InterPro"/>
</dbReference>
<gene>
    <name evidence="12" type="primary">ccpA_1</name>
    <name evidence="12" type="ORF">ENSA7_20970</name>
</gene>
<feature type="compositionally biased region" description="Acidic residues" evidence="10">
    <location>
        <begin position="29"/>
        <end position="42"/>
    </location>
</feature>
<dbReference type="GO" id="GO:0009055">
    <property type="term" value="F:electron transfer activity"/>
    <property type="evidence" value="ECO:0007669"/>
    <property type="project" value="InterPro"/>
</dbReference>
<keyword evidence="3 9" id="KW-0479">Metal-binding</keyword>
<evidence type="ECO:0000256" key="4">
    <source>
        <dbReference type="ARBA" id="ARBA00022729"/>
    </source>
</evidence>
<comment type="cofactor">
    <cofactor evidence="8">
        <name>heme</name>
        <dbReference type="ChEBI" id="CHEBI:30413"/>
    </cofactor>
    <text evidence="8">Binds 2 heme groups.</text>
</comment>
<evidence type="ECO:0000256" key="10">
    <source>
        <dbReference type="SAM" id="MobiDB-lite"/>
    </source>
</evidence>
<sequence length="389" mass="41683">MSSSRNLLAISLVGLGLCACGGEGGPGQDETDTSGDEGDPLLELPEDFPAPAIPESNQLTAAKIELGRHLFYAEELSANQTMSCGSCHLQELGFSDGEVTPIGSTGEALTRNSMGLTNAAYASKLTWANPNLDQLEQQIAIPMFGEFPVELGITGHEDEVLARFAEDPTYVAMFEAAFPDASELVSFDHIIDALACFVRVLISGDSPYDRYRRGDQAAISESAARGAALFFSETLECHHCHGGFNFSLATRHANTTFTQNAFQNTGLYDIDGAGSYPPDNRGIYEFTFADTDMGRFRPPSLRNIAVTGPYMHDGSVATLGEVLDIYAAGGRVVAEGEPWAGDGRANPYKSGLVAGFELSDQDREDVLAFLTSLTDDSFLTDPRFADPSP</sequence>
<evidence type="ECO:0000256" key="7">
    <source>
        <dbReference type="ARBA" id="ARBA00023004"/>
    </source>
</evidence>
<dbReference type="GO" id="GO:0046872">
    <property type="term" value="F:metal ion binding"/>
    <property type="evidence" value="ECO:0007669"/>
    <property type="project" value="UniProtKB-KW"/>
</dbReference>
<dbReference type="EC" id="1.11.1.5" evidence="12"/>
<dbReference type="PROSITE" id="PS51007">
    <property type="entry name" value="CYTC"/>
    <property type="match status" value="1"/>
</dbReference>
<keyword evidence="7 9" id="KW-0408">Iron</keyword>
<dbReference type="Pfam" id="PF03150">
    <property type="entry name" value="CCP_MauG"/>
    <property type="match status" value="1"/>
</dbReference>
<evidence type="ECO:0000256" key="5">
    <source>
        <dbReference type="ARBA" id="ARBA00022764"/>
    </source>
</evidence>
<dbReference type="InterPro" id="IPR009056">
    <property type="entry name" value="Cyt_c-like_dom"/>
</dbReference>
<dbReference type="GO" id="GO:0004130">
    <property type="term" value="F:cytochrome-c peroxidase activity"/>
    <property type="evidence" value="ECO:0007669"/>
    <property type="project" value="UniProtKB-EC"/>
</dbReference>
<feature type="binding site" description="covalent" evidence="8">
    <location>
        <position position="240"/>
    </location>
    <ligand>
        <name>heme c</name>
        <dbReference type="ChEBI" id="CHEBI:61717"/>
        <label>2</label>
    </ligand>
</feature>
<dbReference type="PROSITE" id="PS51257">
    <property type="entry name" value="PROKAR_LIPOPROTEIN"/>
    <property type="match status" value="1"/>
</dbReference>
<dbReference type="OrthoDB" id="9805202at2"/>
<evidence type="ECO:0000256" key="3">
    <source>
        <dbReference type="ARBA" id="ARBA00022723"/>
    </source>
</evidence>
<dbReference type="Proteomes" id="UP000238823">
    <property type="component" value="Unassembled WGS sequence"/>
</dbReference>
<evidence type="ECO:0000259" key="11">
    <source>
        <dbReference type="PROSITE" id="PS51007"/>
    </source>
</evidence>
<accession>A0A2S9YSN8</accession>
<comment type="caution">
    <text evidence="12">The sequence shown here is derived from an EMBL/GenBank/DDBJ whole genome shotgun (WGS) entry which is preliminary data.</text>
</comment>
<evidence type="ECO:0000256" key="1">
    <source>
        <dbReference type="ARBA" id="ARBA00004418"/>
    </source>
</evidence>
<dbReference type="InterPro" id="IPR051395">
    <property type="entry name" value="Cytochrome_c_Peroxidase/MauG"/>
</dbReference>
<dbReference type="PIRSF" id="PIRSF000294">
    <property type="entry name" value="Cytochrome-c_peroxidase"/>
    <property type="match status" value="1"/>
</dbReference>
<feature type="binding site" description="covalent" evidence="8">
    <location>
        <position position="87"/>
    </location>
    <ligand>
        <name>heme c</name>
        <dbReference type="ChEBI" id="CHEBI:61717"/>
        <label>1</label>
    </ligand>
</feature>
<feature type="binding site" description="covalent" evidence="8">
    <location>
        <position position="84"/>
    </location>
    <ligand>
        <name>heme c</name>
        <dbReference type="ChEBI" id="CHEBI:61717"/>
        <label>1</label>
    </ligand>
</feature>
<dbReference type="PANTHER" id="PTHR30600:SF14">
    <property type="entry name" value="CYTOCHROME C PEROXIDASE"/>
    <property type="match status" value="1"/>
</dbReference>
<dbReference type="PANTHER" id="PTHR30600">
    <property type="entry name" value="CYTOCHROME C PEROXIDASE-RELATED"/>
    <property type="match status" value="1"/>
</dbReference>
<dbReference type="NCBIfam" id="TIGR04039">
    <property type="entry name" value="MXAN_0977_Heme2"/>
    <property type="match status" value="1"/>
</dbReference>
<keyword evidence="4" id="KW-0732">Signal</keyword>
<dbReference type="InterPro" id="IPR004852">
    <property type="entry name" value="Di-haem_cyt_c_peroxidsae"/>
</dbReference>
<evidence type="ECO:0000256" key="6">
    <source>
        <dbReference type="ARBA" id="ARBA00023002"/>
    </source>
</evidence>
<dbReference type="InterPro" id="IPR026259">
    <property type="entry name" value="MauG/Cytc_peroxidase"/>
</dbReference>
<proteinExistence type="predicted"/>